<sequence length="108" mass="12168">MNDAAKIAILNDRARQTFMDCRVVITQGIQSLGETATAEILSAVQSFDAFTADNDPYGEHDFGKIIYAGTDVFWKWDYYDLDFTMHSPDPTDTTVTARVLTIMLAEEY</sequence>
<dbReference type="RefSeq" id="WP_237331900.1">
    <property type="nucleotide sequence ID" value="NZ_CP021431.1"/>
</dbReference>
<evidence type="ECO:0008006" key="3">
    <source>
        <dbReference type="Google" id="ProtNLM"/>
    </source>
</evidence>
<dbReference type="KEGG" id="lvs:LOKVESSMR4R_00852"/>
<protein>
    <recommendedName>
        <fullName evidence="3">DUF3768 domain-containing protein</fullName>
    </recommendedName>
</protein>
<organism evidence="1 2">
    <name type="scientific">Yoonia vestfoldensis</name>
    <dbReference type="NCBI Taxonomy" id="245188"/>
    <lineage>
        <taxon>Bacteria</taxon>
        <taxon>Pseudomonadati</taxon>
        <taxon>Pseudomonadota</taxon>
        <taxon>Alphaproteobacteria</taxon>
        <taxon>Rhodobacterales</taxon>
        <taxon>Paracoccaceae</taxon>
        <taxon>Yoonia</taxon>
    </lineage>
</organism>
<dbReference type="EMBL" id="CP021431">
    <property type="protein sequence ID" value="ARU00185.1"/>
    <property type="molecule type" value="Genomic_DNA"/>
</dbReference>
<accession>A0A1Y0E996</accession>
<keyword evidence="2" id="KW-1185">Reference proteome</keyword>
<gene>
    <name evidence="1" type="ORF">LOKVESSMR4R_00852</name>
</gene>
<dbReference type="AlphaFoldDB" id="A0A1Y0E996"/>
<proteinExistence type="predicted"/>
<evidence type="ECO:0000313" key="2">
    <source>
        <dbReference type="Proteomes" id="UP000195273"/>
    </source>
</evidence>
<evidence type="ECO:0000313" key="1">
    <source>
        <dbReference type="EMBL" id="ARU00185.1"/>
    </source>
</evidence>
<dbReference type="InterPro" id="IPR022243">
    <property type="entry name" value="DUF3768"/>
</dbReference>
<dbReference type="Pfam" id="PF12599">
    <property type="entry name" value="DUF3768"/>
    <property type="match status" value="1"/>
</dbReference>
<reference evidence="1 2" key="1">
    <citation type="submission" date="2017-05" db="EMBL/GenBank/DDBJ databases">
        <title>Genome Sequence of Loktanella vestfoldensis Strain SMR4r Isolated from a Culture of the Diatom Skeletonema marinoi.</title>
        <authorList>
            <person name="Topel M."/>
            <person name="Pinder M.I.M."/>
            <person name="Johansson O.N."/>
            <person name="Kourtchenko O."/>
            <person name="Godhe A."/>
            <person name="Clarke A.K."/>
        </authorList>
    </citation>
    <scope>NUCLEOTIDE SEQUENCE [LARGE SCALE GENOMIC DNA]</scope>
    <source>
        <strain evidence="1 2">SMR4r</strain>
    </source>
</reference>
<name>A0A1Y0E996_9RHOB</name>
<dbReference type="Proteomes" id="UP000195273">
    <property type="component" value="Chromosome"/>
</dbReference>